<dbReference type="GeneID" id="26971120"/>
<dbReference type="KEGG" id="pbl:PAAG_12488"/>
<evidence type="ECO:0000313" key="3">
    <source>
        <dbReference type="Proteomes" id="UP000002059"/>
    </source>
</evidence>
<dbReference type="AlphaFoldDB" id="A0A0A2UZZ9"/>
<evidence type="ECO:0000256" key="1">
    <source>
        <dbReference type="SAM" id="MobiDB-lite"/>
    </source>
</evidence>
<reference evidence="2 3" key="1">
    <citation type="journal article" date="2011" name="PLoS Genet.">
        <title>Comparative genomic analysis of human fungal pathogens causing paracoccidioidomycosis.</title>
        <authorList>
            <person name="Desjardins C.A."/>
            <person name="Champion M.D."/>
            <person name="Holder J.W."/>
            <person name="Muszewska A."/>
            <person name="Goldberg J."/>
            <person name="Bailao A.M."/>
            <person name="Brigido M.M."/>
            <person name="Ferreira M.E."/>
            <person name="Garcia A.M."/>
            <person name="Grynberg M."/>
            <person name="Gujja S."/>
            <person name="Heiman D.I."/>
            <person name="Henn M.R."/>
            <person name="Kodira C.D."/>
            <person name="Leon-Narvaez H."/>
            <person name="Longo L.V."/>
            <person name="Ma L.J."/>
            <person name="Malavazi I."/>
            <person name="Matsuo A.L."/>
            <person name="Morais F.V."/>
            <person name="Pereira M."/>
            <person name="Rodriguez-Brito S."/>
            <person name="Sakthikumar S."/>
            <person name="Salem-Izacc S.M."/>
            <person name="Sykes S.M."/>
            <person name="Teixeira M.M."/>
            <person name="Vallejo M.C."/>
            <person name="Walter M.E."/>
            <person name="Yandava C."/>
            <person name="Young S."/>
            <person name="Zeng Q."/>
            <person name="Zucker J."/>
            <person name="Felipe M.S."/>
            <person name="Goldman G.H."/>
            <person name="Haas B.J."/>
            <person name="McEwen J.G."/>
            <person name="Nino-Vega G."/>
            <person name="Puccia R."/>
            <person name="San-Blas G."/>
            <person name="Soares C.M."/>
            <person name="Birren B.W."/>
            <person name="Cuomo C.A."/>
        </authorList>
    </citation>
    <scope>NUCLEOTIDE SEQUENCE [LARGE SCALE GENOMIC DNA]</scope>
    <source>
        <strain evidence="3">ATCC MYA-826 / Pb01</strain>
    </source>
</reference>
<organism evidence="2 3">
    <name type="scientific">Paracoccidioides lutzii (strain ATCC MYA-826 / Pb01)</name>
    <name type="common">Paracoccidioides brasiliensis</name>
    <dbReference type="NCBI Taxonomy" id="502779"/>
    <lineage>
        <taxon>Eukaryota</taxon>
        <taxon>Fungi</taxon>
        <taxon>Dikarya</taxon>
        <taxon>Ascomycota</taxon>
        <taxon>Pezizomycotina</taxon>
        <taxon>Eurotiomycetes</taxon>
        <taxon>Eurotiomycetidae</taxon>
        <taxon>Onygenales</taxon>
        <taxon>Ajellomycetaceae</taxon>
        <taxon>Paracoccidioides</taxon>
    </lineage>
</organism>
<dbReference type="OrthoDB" id="10430554at2759"/>
<feature type="compositionally biased region" description="Polar residues" evidence="1">
    <location>
        <begin position="105"/>
        <end position="116"/>
    </location>
</feature>
<accession>A0A0A2UZZ9</accession>
<proteinExistence type="predicted"/>
<evidence type="ECO:0000313" key="2">
    <source>
        <dbReference type="EMBL" id="KGQ00823.1"/>
    </source>
</evidence>
<feature type="region of interest" description="Disordered" evidence="1">
    <location>
        <begin position="97"/>
        <end position="116"/>
    </location>
</feature>
<keyword evidence="3" id="KW-1185">Reference proteome</keyword>
<gene>
    <name evidence="2" type="ORF">PAAG_12488</name>
</gene>
<protein>
    <submittedName>
        <fullName evidence="2">Uncharacterized protein</fullName>
    </submittedName>
</protein>
<dbReference type="Proteomes" id="UP000002059">
    <property type="component" value="Partially assembled WGS sequence"/>
</dbReference>
<name>A0A0A2UZZ9_PARBA</name>
<dbReference type="RefSeq" id="XP_015702400.1">
    <property type="nucleotide sequence ID" value="XM_015847968.1"/>
</dbReference>
<dbReference type="VEuPathDB" id="FungiDB:PAAG_12488"/>
<dbReference type="EMBL" id="KN294020">
    <property type="protein sequence ID" value="KGQ00823.1"/>
    <property type="molecule type" value="Genomic_DNA"/>
</dbReference>
<sequence length="116" mass="13007">MSSGYLAQLGGTIGNDYRVYQSQPEIERLISLLIRAFRDKDRTSDAAQLVDLRRQSPLKGRKPEISKCANIETQLTPILNIRRLEMMNGPLLKCVDVTKKPQGDSGPNHTKQRGSI</sequence>
<dbReference type="HOGENOM" id="CLU_2097553_0_0_1"/>